<gene>
    <name evidence="2" type="ORF">LX64_01776</name>
</gene>
<dbReference type="Proteomes" id="UP000249547">
    <property type="component" value="Unassembled WGS sequence"/>
</dbReference>
<name>A0A327QPZ5_9BACT</name>
<dbReference type="PANTHER" id="PTHR43861">
    <property type="entry name" value="TRANS-ACONITATE 2-METHYLTRANSFERASE-RELATED"/>
    <property type="match status" value="1"/>
</dbReference>
<dbReference type="EMBL" id="QLLL01000003">
    <property type="protein sequence ID" value="RAJ06649.1"/>
    <property type="molecule type" value="Genomic_DNA"/>
</dbReference>
<evidence type="ECO:0000313" key="3">
    <source>
        <dbReference type="Proteomes" id="UP000249547"/>
    </source>
</evidence>
<dbReference type="SUPFAM" id="SSF53335">
    <property type="entry name" value="S-adenosyl-L-methionine-dependent methyltransferases"/>
    <property type="match status" value="1"/>
</dbReference>
<reference evidence="2 3" key="1">
    <citation type="submission" date="2018-06" db="EMBL/GenBank/DDBJ databases">
        <title>Genomic Encyclopedia of Archaeal and Bacterial Type Strains, Phase II (KMG-II): from individual species to whole genera.</title>
        <authorList>
            <person name="Goeker M."/>
        </authorList>
    </citation>
    <scope>NUCLEOTIDE SEQUENCE [LARGE SCALE GENOMIC DNA]</scope>
    <source>
        <strain evidence="2 3">DSM 23857</strain>
    </source>
</reference>
<dbReference type="GO" id="GO:0032259">
    <property type="term" value="P:methylation"/>
    <property type="evidence" value="ECO:0007669"/>
    <property type="project" value="UniProtKB-KW"/>
</dbReference>
<accession>A0A327QPZ5</accession>
<dbReference type="InterPro" id="IPR029063">
    <property type="entry name" value="SAM-dependent_MTases_sf"/>
</dbReference>
<evidence type="ECO:0000259" key="1">
    <source>
        <dbReference type="Pfam" id="PF08241"/>
    </source>
</evidence>
<protein>
    <submittedName>
        <fullName evidence="2">Methyltransferase family protein</fullName>
    </submittedName>
</protein>
<feature type="domain" description="Methyltransferase type 11" evidence="1">
    <location>
        <begin position="25"/>
        <end position="119"/>
    </location>
</feature>
<dbReference type="CDD" id="cd02440">
    <property type="entry name" value="AdoMet_MTases"/>
    <property type="match status" value="1"/>
</dbReference>
<comment type="caution">
    <text evidence="2">The sequence shown here is derived from an EMBL/GenBank/DDBJ whole genome shotgun (WGS) entry which is preliminary data.</text>
</comment>
<dbReference type="PANTHER" id="PTHR43861:SF1">
    <property type="entry name" value="TRANS-ACONITATE 2-METHYLTRANSFERASE"/>
    <property type="match status" value="1"/>
</dbReference>
<proteinExistence type="predicted"/>
<dbReference type="RefSeq" id="WP_111597250.1">
    <property type="nucleotide sequence ID" value="NZ_QLLL01000003.1"/>
</dbReference>
<dbReference type="InterPro" id="IPR013216">
    <property type="entry name" value="Methyltransf_11"/>
</dbReference>
<dbReference type="GO" id="GO:0008757">
    <property type="term" value="F:S-adenosylmethionine-dependent methyltransferase activity"/>
    <property type="evidence" value="ECO:0007669"/>
    <property type="project" value="InterPro"/>
</dbReference>
<keyword evidence="2" id="KW-0489">Methyltransferase</keyword>
<dbReference type="Gene3D" id="3.40.50.150">
    <property type="entry name" value="Vaccinia Virus protein VP39"/>
    <property type="match status" value="1"/>
</dbReference>
<dbReference type="OrthoDB" id="9784101at2"/>
<organism evidence="2 3">
    <name type="scientific">Chitinophaga skermanii</name>
    <dbReference type="NCBI Taxonomy" id="331697"/>
    <lineage>
        <taxon>Bacteria</taxon>
        <taxon>Pseudomonadati</taxon>
        <taxon>Bacteroidota</taxon>
        <taxon>Chitinophagia</taxon>
        <taxon>Chitinophagales</taxon>
        <taxon>Chitinophagaceae</taxon>
        <taxon>Chitinophaga</taxon>
    </lineage>
</organism>
<keyword evidence="3" id="KW-1185">Reference proteome</keyword>
<evidence type="ECO:0000313" key="2">
    <source>
        <dbReference type="EMBL" id="RAJ06649.1"/>
    </source>
</evidence>
<dbReference type="Pfam" id="PF08241">
    <property type="entry name" value="Methyltransf_11"/>
    <property type="match status" value="1"/>
</dbReference>
<keyword evidence="2" id="KW-0808">Transferase</keyword>
<sequence>MELNEAIDLINTPQLKQERPQNWADLGCGSGLFTYALAQYLAPKSHIYAVDKHLVQFNKHFYPAGLHLQFLQADFTQIGLPLHNLDGILMANALHYVKQQANFIEQLKSYLQPQGKLLIVEYDTNRANQWVPFPLPFSELKSLLLEAGFIHVTKLRSRASVFNNGTMYAAISSLPT</sequence>
<dbReference type="AlphaFoldDB" id="A0A327QPZ5"/>